<keyword evidence="1" id="KW-0238">DNA-binding</keyword>
<organism evidence="5 6">
    <name type="scientific">Tenebrio molitor</name>
    <name type="common">Yellow mealworm beetle</name>
    <dbReference type="NCBI Taxonomy" id="7067"/>
    <lineage>
        <taxon>Eukaryota</taxon>
        <taxon>Metazoa</taxon>
        <taxon>Ecdysozoa</taxon>
        <taxon>Arthropoda</taxon>
        <taxon>Hexapoda</taxon>
        <taxon>Insecta</taxon>
        <taxon>Pterygota</taxon>
        <taxon>Neoptera</taxon>
        <taxon>Endopterygota</taxon>
        <taxon>Coleoptera</taxon>
        <taxon>Polyphaga</taxon>
        <taxon>Cucujiformia</taxon>
        <taxon>Tenebrionidae</taxon>
        <taxon>Tenebrio</taxon>
    </lineage>
</organism>
<dbReference type="EMBL" id="JABDTM020025661">
    <property type="protein sequence ID" value="KAH0812982.1"/>
    <property type="molecule type" value="Genomic_DNA"/>
</dbReference>
<dbReference type="Proteomes" id="UP000719412">
    <property type="component" value="Unassembled WGS sequence"/>
</dbReference>
<reference evidence="5" key="2">
    <citation type="submission" date="2021-08" db="EMBL/GenBank/DDBJ databases">
        <authorList>
            <person name="Eriksson T."/>
        </authorList>
    </citation>
    <scope>NUCLEOTIDE SEQUENCE</scope>
    <source>
        <strain evidence="5">Stoneville</strain>
        <tissue evidence="5">Whole head</tissue>
    </source>
</reference>
<dbReference type="InterPro" id="IPR018586">
    <property type="entry name" value="Brinker_DNA-bd"/>
</dbReference>
<feature type="domain" description="Brinker DNA-binding" evidence="4">
    <location>
        <begin position="147"/>
        <end position="202"/>
    </location>
</feature>
<gene>
    <name evidence="5" type="ORF">GEV33_009809</name>
</gene>
<dbReference type="GO" id="GO:0043565">
    <property type="term" value="F:sequence-specific DNA binding"/>
    <property type="evidence" value="ECO:0007669"/>
    <property type="project" value="InterPro"/>
</dbReference>
<sequence>MAGRAATPQGRKLNNINNMPDRRYLPNRHGYHTASVFLKESFRLVVLLWSYICIYVRLVLTDSNTMASPILHLTPLDFNFWGHTKDLVYEVEINTKSQLQKRVTDAANQIRKNPEMLNSVYGNWMAHGLNSVLKRVGCKGEGKAGIGSRRIFAPHFKLQVLDSYRNDADCKGNQRATARKYGIHRRQIQKWLQVEGNLRNSVGKGERSARLPDDEAQAPGPAPLDFTTRSRTPDPAPMDLSLKRPAPSAPAACPPPSPLRLPSPLSLARPHPDVWDLSTKRKHEESAPKPVKLFKPYLDDVTEDAPKKPDLPPCCSSAFTSCDATYYYNNNNNVCDIKSEYTTTYTLHELQPKSPTSYYYTFPSPYQGAEYEIGPFCAGYDDTNYIQSVVPLKQRHSYSLDFKLSAIECYYQDSVCKGNQRAVATKYNIHRRQVQKWLKQADELRQKNETIKHTQTVR</sequence>
<dbReference type="AlphaFoldDB" id="A0A8J6HEM8"/>
<dbReference type="PANTHER" id="PTHR33215:SF13">
    <property type="entry name" value="PROTEIN DISTAL ANTENNA"/>
    <property type="match status" value="1"/>
</dbReference>
<proteinExistence type="predicted"/>
<dbReference type="InterPro" id="IPR036397">
    <property type="entry name" value="RNaseH_sf"/>
</dbReference>
<dbReference type="Gene3D" id="1.10.10.60">
    <property type="entry name" value="Homeodomain-like"/>
    <property type="match status" value="2"/>
</dbReference>
<feature type="compositionally biased region" description="Basic and acidic residues" evidence="3">
    <location>
        <begin position="204"/>
        <end position="213"/>
    </location>
</feature>
<dbReference type="InterPro" id="IPR051839">
    <property type="entry name" value="RD_transcriptional_regulator"/>
</dbReference>
<evidence type="ECO:0000313" key="5">
    <source>
        <dbReference type="EMBL" id="KAH0812982.1"/>
    </source>
</evidence>
<feature type="compositionally biased region" description="Pro residues" evidence="3">
    <location>
        <begin position="252"/>
        <end position="261"/>
    </location>
</feature>
<dbReference type="Gene3D" id="3.30.420.10">
    <property type="entry name" value="Ribonuclease H-like superfamily/Ribonuclease H"/>
    <property type="match status" value="1"/>
</dbReference>
<reference evidence="5" key="1">
    <citation type="journal article" date="2020" name="J Insects Food Feed">
        <title>The yellow mealworm (Tenebrio molitor) genome: a resource for the emerging insects as food and feed industry.</title>
        <authorList>
            <person name="Eriksson T."/>
            <person name="Andere A."/>
            <person name="Kelstrup H."/>
            <person name="Emery V."/>
            <person name="Picard C."/>
        </authorList>
    </citation>
    <scope>NUCLEOTIDE SEQUENCE</scope>
    <source>
        <strain evidence="5">Stoneville</strain>
        <tissue evidence="5">Whole head</tissue>
    </source>
</reference>
<dbReference type="SUPFAM" id="SSF48295">
    <property type="entry name" value="TrpR-like"/>
    <property type="match status" value="1"/>
</dbReference>
<name>A0A8J6HEM8_TENMO</name>
<dbReference type="InterPro" id="IPR010921">
    <property type="entry name" value="Trp_repressor/repl_initiator"/>
</dbReference>
<evidence type="ECO:0000259" key="4">
    <source>
        <dbReference type="Pfam" id="PF09607"/>
    </source>
</evidence>
<feature type="coiled-coil region" evidence="2">
    <location>
        <begin position="427"/>
        <end position="454"/>
    </location>
</feature>
<accession>A0A8J6HEM8</accession>
<evidence type="ECO:0000256" key="3">
    <source>
        <dbReference type="SAM" id="MobiDB-lite"/>
    </source>
</evidence>
<keyword evidence="6" id="KW-1185">Reference proteome</keyword>
<evidence type="ECO:0000256" key="1">
    <source>
        <dbReference type="ARBA" id="ARBA00023125"/>
    </source>
</evidence>
<protein>
    <recommendedName>
        <fullName evidence="4">Brinker DNA-binding domain-containing protein</fullName>
    </recommendedName>
</protein>
<comment type="caution">
    <text evidence="5">The sequence shown here is derived from an EMBL/GenBank/DDBJ whole genome shotgun (WGS) entry which is preliminary data.</text>
</comment>
<evidence type="ECO:0000256" key="2">
    <source>
        <dbReference type="SAM" id="Coils"/>
    </source>
</evidence>
<dbReference type="Pfam" id="PF09607">
    <property type="entry name" value="BrkDBD"/>
    <property type="match status" value="2"/>
</dbReference>
<feature type="domain" description="Brinker DNA-binding" evidence="4">
    <location>
        <begin position="395"/>
        <end position="446"/>
    </location>
</feature>
<dbReference type="PANTHER" id="PTHR33215">
    <property type="entry name" value="PROTEIN DISTAL ANTENNA"/>
    <property type="match status" value="1"/>
</dbReference>
<evidence type="ECO:0000313" key="6">
    <source>
        <dbReference type="Proteomes" id="UP000719412"/>
    </source>
</evidence>
<feature type="region of interest" description="Disordered" evidence="3">
    <location>
        <begin position="202"/>
        <end position="267"/>
    </location>
</feature>
<keyword evidence="2" id="KW-0175">Coiled coil</keyword>